<dbReference type="EMBL" id="CP094532">
    <property type="protein sequence ID" value="UOE42213.1"/>
    <property type="molecule type" value="Genomic_DNA"/>
</dbReference>
<protein>
    <recommendedName>
        <fullName evidence="3">Lipoprotein</fullName>
    </recommendedName>
</protein>
<organism evidence="1 2">
    <name type="scientific">Chryseobacterium suipulveris</name>
    <dbReference type="NCBI Taxonomy" id="2929800"/>
    <lineage>
        <taxon>Bacteria</taxon>
        <taxon>Pseudomonadati</taxon>
        <taxon>Bacteroidota</taxon>
        <taxon>Flavobacteriia</taxon>
        <taxon>Flavobacteriales</taxon>
        <taxon>Weeksellaceae</taxon>
        <taxon>Chryseobacterium group</taxon>
        <taxon>Chryseobacterium</taxon>
    </lineage>
</organism>
<proteinExistence type="predicted"/>
<keyword evidence="2" id="KW-1185">Reference proteome</keyword>
<reference evidence="1 2" key="1">
    <citation type="submission" date="2022-03" db="EMBL/GenBank/DDBJ databases">
        <title>Chryseobacterium sp. isolated from particulate matters in swine house.</title>
        <authorList>
            <person name="Won M."/>
            <person name="Kim S.-J."/>
            <person name="Kwon S.-W."/>
        </authorList>
    </citation>
    <scope>NUCLEOTIDE SEQUENCE [LARGE SCALE GENOMIC DNA]</scope>
    <source>
        <strain evidence="1 2">SC2-2</strain>
    </source>
</reference>
<dbReference type="PROSITE" id="PS51257">
    <property type="entry name" value="PROKAR_LIPOPROTEIN"/>
    <property type="match status" value="1"/>
</dbReference>
<evidence type="ECO:0000313" key="1">
    <source>
        <dbReference type="EMBL" id="UOE42213.1"/>
    </source>
</evidence>
<dbReference type="Proteomes" id="UP000831460">
    <property type="component" value="Chromosome"/>
</dbReference>
<evidence type="ECO:0000313" key="2">
    <source>
        <dbReference type="Proteomes" id="UP000831460"/>
    </source>
</evidence>
<name>A0ABY4BSP1_9FLAO</name>
<gene>
    <name evidence="1" type="ORF">MTP09_06130</name>
</gene>
<dbReference type="RefSeq" id="WP_243551192.1">
    <property type="nucleotide sequence ID" value="NZ_CP094532.1"/>
</dbReference>
<sequence length="128" mass="15389">MKTAVKMNIKILILIFSLFFFQSCGFLNQLKSDSELTKKIENKYEIEKRPVNLKEITDFDWDTYTILYPYTNVKDYAKTKNLNFTNIYQNDISYSDYFELLVFIKDNKSVKICELRKFTPISENYRLQ</sequence>
<accession>A0ABY4BSP1</accession>
<evidence type="ECO:0008006" key="3">
    <source>
        <dbReference type="Google" id="ProtNLM"/>
    </source>
</evidence>